<gene>
    <name evidence="5" type="primary">trmJ</name>
    <name evidence="7" type="ORF">ENJ51_04580</name>
</gene>
<dbReference type="Proteomes" id="UP000885750">
    <property type="component" value="Unassembled WGS sequence"/>
</dbReference>
<dbReference type="AlphaFoldDB" id="A0A7V2SZ28"/>
<keyword evidence="5" id="KW-0819">tRNA processing</keyword>
<dbReference type="PANTHER" id="PTHR42786">
    <property type="entry name" value="TRNA/RRNA METHYLTRANSFERASE"/>
    <property type="match status" value="1"/>
</dbReference>
<name>A0A7V2SZ28_LEUMU</name>
<dbReference type="GO" id="GO:0003723">
    <property type="term" value="F:RNA binding"/>
    <property type="evidence" value="ECO:0007669"/>
    <property type="project" value="InterPro"/>
</dbReference>
<dbReference type="EC" id="2.1.1.200" evidence="5"/>
<comment type="catalytic activity">
    <reaction evidence="5">
        <text>uridine(32) in tRNA + S-adenosyl-L-methionine = 2'-O-methyluridine(32) in tRNA + S-adenosyl-L-homocysteine + H(+)</text>
        <dbReference type="Rhea" id="RHEA:42936"/>
        <dbReference type="Rhea" id="RHEA-COMP:10107"/>
        <dbReference type="Rhea" id="RHEA-COMP:10290"/>
        <dbReference type="ChEBI" id="CHEBI:15378"/>
        <dbReference type="ChEBI" id="CHEBI:57856"/>
        <dbReference type="ChEBI" id="CHEBI:59789"/>
        <dbReference type="ChEBI" id="CHEBI:65315"/>
        <dbReference type="ChEBI" id="CHEBI:74478"/>
        <dbReference type="EC" id="2.1.1.200"/>
    </reaction>
</comment>
<dbReference type="PANTHER" id="PTHR42786:SF2">
    <property type="entry name" value="TRNA (CYTIDINE_URIDINE-2'-O-)-METHYLTRANSFERASE TRMJ"/>
    <property type="match status" value="1"/>
</dbReference>
<organism evidence="7">
    <name type="scientific">Leucothrix mucor</name>
    <dbReference type="NCBI Taxonomy" id="45248"/>
    <lineage>
        <taxon>Bacteria</taxon>
        <taxon>Pseudomonadati</taxon>
        <taxon>Pseudomonadota</taxon>
        <taxon>Gammaproteobacteria</taxon>
        <taxon>Thiotrichales</taxon>
        <taxon>Thiotrichaceae</taxon>
        <taxon>Leucothrix</taxon>
    </lineage>
</organism>
<dbReference type="InterPro" id="IPR029028">
    <property type="entry name" value="Alpha/beta_knot_MTases"/>
</dbReference>
<evidence type="ECO:0000256" key="5">
    <source>
        <dbReference type="RuleBase" id="RU362024"/>
    </source>
</evidence>
<accession>A0A7V2SZ28</accession>
<feature type="non-terminal residue" evidence="7">
    <location>
        <position position="231"/>
    </location>
</feature>
<dbReference type="FunFam" id="3.40.1280.10:FF:000006">
    <property type="entry name" value="Uncharacterized tRNA/rRNA methyltransferase HI_0380"/>
    <property type="match status" value="1"/>
</dbReference>
<keyword evidence="3" id="KW-0808">Transferase</keyword>
<comment type="similarity">
    <text evidence="1">Belongs to the class IV-like SAM-binding methyltransferase superfamily. RNA methyltransferase TrmH family.</text>
</comment>
<dbReference type="InterPro" id="IPR029026">
    <property type="entry name" value="tRNA_m1G_MTases_N"/>
</dbReference>
<dbReference type="Pfam" id="PF00588">
    <property type="entry name" value="SpoU_methylase"/>
    <property type="match status" value="1"/>
</dbReference>
<dbReference type="NCBIfam" id="TIGR00050">
    <property type="entry name" value="rRNA_methyl_1"/>
    <property type="match status" value="1"/>
</dbReference>
<dbReference type="GO" id="GO:0002128">
    <property type="term" value="P:tRNA nucleoside ribose methylation"/>
    <property type="evidence" value="ECO:0007669"/>
    <property type="project" value="TreeGrafter"/>
</dbReference>
<protein>
    <recommendedName>
        <fullName evidence="5">tRNA (cytidine/uridine-2'-O-)-methyltransferase TrmJ</fullName>
        <ecNumber evidence="5">2.1.1.200</ecNumber>
    </recommendedName>
    <alternativeName>
        <fullName evidence="5">tRNA (cytidine(32)/uridine(32)-2'-O)-methyltransferase</fullName>
    </alternativeName>
    <alternativeName>
        <fullName evidence="5">tRNA Cm32/Um32 methyltransferase</fullName>
    </alternativeName>
</protein>
<proteinExistence type="inferred from homology"/>
<evidence type="ECO:0000256" key="4">
    <source>
        <dbReference type="ARBA" id="ARBA00022691"/>
    </source>
</evidence>
<dbReference type="Gene3D" id="3.40.1280.10">
    <property type="match status" value="1"/>
</dbReference>
<dbReference type="InterPro" id="IPR001537">
    <property type="entry name" value="SpoU_MeTrfase"/>
</dbReference>
<comment type="function">
    <text evidence="5">Catalyzes the formation of 2'O-methylated cytidine (Cm32) or 2'O-methylated uridine (Um32) at position 32 in tRNA.</text>
</comment>
<comment type="subcellular location">
    <subcellularLocation>
        <location evidence="5">Cytoplasm</location>
    </subcellularLocation>
</comment>
<evidence type="ECO:0000259" key="6">
    <source>
        <dbReference type="Pfam" id="PF00588"/>
    </source>
</evidence>
<dbReference type="GO" id="GO:0005829">
    <property type="term" value="C:cytosol"/>
    <property type="evidence" value="ECO:0007669"/>
    <property type="project" value="TreeGrafter"/>
</dbReference>
<dbReference type="EMBL" id="DRMS01000180">
    <property type="protein sequence ID" value="HFC92069.1"/>
    <property type="molecule type" value="Genomic_DNA"/>
</dbReference>
<dbReference type="PIRSF" id="PIRSF004808">
    <property type="entry name" value="LasT"/>
    <property type="match status" value="1"/>
</dbReference>
<comment type="catalytic activity">
    <reaction evidence="5">
        <text>cytidine(32) in tRNA + S-adenosyl-L-methionine = 2'-O-methylcytidine(32) in tRNA + S-adenosyl-L-homocysteine + H(+)</text>
        <dbReference type="Rhea" id="RHEA:42932"/>
        <dbReference type="Rhea" id="RHEA-COMP:10288"/>
        <dbReference type="Rhea" id="RHEA-COMP:10289"/>
        <dbReference type="ChEBI" id="CHEBI:15378"/>
        <dbReference type="ChEBI" id="CHEBI:57856"/>
        <dbReference type="ChEBI" id="CHEBI:59789"/>
        <dbReference type="ChEBI" id="CHEBI:74495"/>
        <dbReference type="ChEBI" id="CHEBI:82748"/>
        <dbReference type="EC" id="2.1.1.200"/>
    </reaction>
</comment>
<comment type="subunit">
    <text evidence="5">Homodimer.</text>
</comment>
<evidence type="ECO:0000313" key="7">
    <source>
        <dbReference type="EMBL" id="HFC92069.1"/>
    </source>
</evidence>
<keyword evidence="2 5" id="KW-0489">Methyltransferase</keyword>
<dbReference type="Gene3D" id="1.10.8.590">
    <property type="match status" value="1"/>
</dbReference>
<dbReference type="SUPFAM" id="SSF75217">
    <property type="entry name" value="alpha/beta knot"/>
    <property type="match status" value="1"/>
</dbReference>
<feature type="domain" description="tRNA/rRNA methyltransferase SpoU type" evidence="6">
    <location>
        <begin position="6"/>
        <end position="157"/>
    </location>
</feature>
<comment type="caution">
    <text evidence="7">The sequence shown here is derived from an EMBL/GenBank/DDBJ whole genome shotgun (WGS) entry which is preliminary data.</text>
</comment>
<evidence type="ECO:0000256" key="3">
    <source>
        <dbReference type="ARBA" id="ARBA00022679"/>
    </source>
</evidence>
<reference evidence="7" key="1">
    <citation type="journal article" date="2020" name="mSystems">
        <title>Genome- and Community-Level Interaction Insights into Carbon Utilization and Element Cycling Functions of Hydrothermarchaeota in Hydrothermal Sediment.</title>
        <authorList>
            <person name="Zhou Z."/>
            <person name="Liu Y."/>
            <person name="Xu W."/>
            <person name="Pan J."/>
            <person name="Luo Z.H."/>
            <person name="Li M."/>
        </authorList>
    </citation>
    <scope>NUCLEOTIDE SEQUENCE [LARGE SCALE GENOMIC DNA]</scope>
    <source>
        <strain evidence="7">HyVt-493</strain>
    </source>
</reference>
<evidence type="ECO:0000256" key="2">
    <source>
        <dbReference type="ARBA" id="ARBA00022603"/>
    </source>
</evidence>
<dbReference type="InterPro" id="IPR004384">
    <property type="entry name" value="RNA_MeTrfase_TrmJ/LasT"/>
</dbReference>
<evidence type="ECO:0000256" key="1">
    <source>
        <dbReference type="ARBA" id="ARBA00007228"/>
    </source>
</evidence>
<dbReference type="CDD" id="cd18093">
    <property type="entry name" value="SpoU-like_TrmJ"/>
    <property type="match status" value="1"/>
</dbReference>
<sequence>MSLSNIRIVLIQTSHPGNIGSTARAMKTMGLSDLCLVTPKHFPDPQATIMSSNANDILDHAKVVDSLQQAVADCHVVIGTSARHLRTLSWDTFDPRYCGEFVGKQLVDNKKVALIFGRERTGLTNEELSFCHHLVHIPTNADYSSLNIASAVQILSYECRMGSADIKQSSHELDEEVISTRELEGFYQHLEKVLIEVKFLDPENPRYLMPRLRRMYGRIAVTRSELSLLRG</sequence>
<keyword evidence="4 5" id="KW-0949">S-adenosyl-L-methionine</keyword>
<dbReference type="GO" id="GO:0160206">
    <property type="term" value="F:tRNA (cytidine(32)/uridine(32)-2'-O)-methyltransferase activity"/>
    <property type="evidence" value="ECO:0007669"/>
    <property type="project" value="UniProtKB-EC"/>
</dbReference>
<keyword evidence="5" id="KW-0963">Cytoplasm</keyword>